<accession>A0A1H8QPP6</accession>
<organism evidence="7 8">
    <name type="scientific">Trujillonella endophytica</name>
    <dbReference type="NCBI Taxonomy" id="673521"/>
    <lineage>
        <taxon>Bacteria</taxon>
        <taxon>Bacillati</taxon>
        <taxon>Actinomycetota</taxon>
        <taxon>Actinomycetes</taxon>
        <taxon>Geodermatophilales</taxon>
        <taxon>Geodermatophilaceae</taxon>
        <taxon>Trujillonella</taxon>
    </lineage>
</organism>
<evidence type="ECO:0000259" key="6">
    <source>
        <dbReference type="Pfam" id="PF06305"/>
    </source>
</evidence>
<dbReference type="Proteomes" id="UP000198960">
    <property type="component" value="Unassembled WGS sequence"/>
</dbReference>
<evidence type="ECO:0000313" key="8">
    <source>
        <dbReference type="Proteomes" id="UP000198960"/>
    </source>
</evidence>
<protein>
    <submittedName>
        <fullName evidence="7">Uncharacterized integral membrane protein</fullName>
    </submittedName>
</protein>
<dbReference type="OrthoDB" id="5197626at2"/>
<evidence type="ECO:0000256" key="3">
    <source>
        <dbReference type="ARBA" id="ARBA00022989"/>
    </source>
</evidence>
<gene>
    <name evidence="7" type="ORF">SAMN05660991_00720</name>
</gene>
<name>A0A1H8QPP6_9ACTN</name>
<feature type="domain" description="Lipopolysaccharide assembly protein A" evidence="6">
    <location>
        <begin position="43"/>
        <end position="96"/>
    </location>
</feature>
<evidence type="ECO:0000256" key="2">
    <source>
        <dbReference type="ARBA" id="ARBA00022692"/>
    </source>
</evidence>
<keyword evidence="3 5" id="KW-1133">Transmembrane helix</keyword>
<dbReference type="Pfam" id="PF06305">
    <property type="entry name" value="LapA_dom"/>
    <property type="match status" value="1"/>
</dbReference>
<proteinExistence type="predicted"/>
<feature type="transmembrane region" description="Helical" evidence="5">
    <location>
        <begin position="21"/>
        <end position="41"/>
    </location>
</feature>
<evidence type="ECO:0000313" key="7">
    <source>
        <dbReference type="EMBL" id="SEO56026.1"/>
    </source>
</evidence>
<reference evidence="8" key="1">
    <citation type="submission" date="2016-10" db="EMBL/GenBank/DDBJ databases">
        <authorList>
            <person name="Varghese N."/>
            <person name="Submissions S."/>
        </authorList>
    </citation>
    <scope>NUCLEOTIDE SEQUENCE [LARGE SCALE GENOMIC DNA]</scope>
    <source>
        <strain evidence="8">DSM 45413</strain>
    </source>
</reference>
<dbReference type="STRING" id="673521.SAMN05660991_00720"/>
<evidence type="ECO:0000256" key="1">
    <source>
        <dbReference type="ARBA" id="ARBA00022475"/>
    </source>
</evidence>
<sequence length="101" mass="11007">MAQAGSRPGGTTGPVDAPGRARLGGGVIATLVGAGLLVVFVVQNRNDVRFDFLLWGFTWPLWLFTLVSAAVGAVLWIGLGVLRRHRRRVARREDRREDRAG</sequence>
<dbReference type="InterPro" id="IPR010445">
    <property type="entry name" value="LapA_dom"/>
</dbReference>
<evidence type="ECO:0000256" key="5">
    <source>
        <dbReference type="SAM" id="Phobius"/>
    </source>
</evidence>
<keyword evidence="4 5" id="KW-0472">Membrane</keyword>
<dbReference type="EMBL" id="FOEE01000002">
    <property type="protein sequence ID" value="SEO56026.1"/>
    <property type="molecule type" value="Genomic_DNA"/>
</dbReference>
<keyword evidence="1" id="KW-1003">Cell membrane</keyword>
<dbReference type="AlphaFoldDB" id="A0A1H8QPP6"/>
<dbReference type="GO" id="GO:0005886">
    <property type="term" value="C:plasma membrane"/>
    <property type="evidence" value="ECO:0007669"/>
    <property type="project" value="InterPro"/>
</dbReference>
<feature type="transmembrane region" description="Helical" evidence="5">
    <location>
        <begin position="61"/>
        <end position="82"/>
    </location>
</feature>
<evidence type="ECO:0000256" key="4">
    <source>
        <dbReference type="ARBA" id="ARBA00023136"/>
    </source>
</evidence>
<keyword evidence="2 5" id="KW-0812">Transmembrane</keyword>
<keyword evidence="8" id="KW-1185">Reference proteome</keyword>